<dbReference type="AlphaFoldDB" id="A0A2V5GRK4"/>
<evidence type="ECO:0000313" key="2">
    <source>
        <dbReference type="EMBL" id="PYI13819.1"/>
    </source>
</evidence>
<feature type="region of interest" description="Disordered" evidence="1">
    <location>
        <begin position="184"/>
        <end position="206"/>
    </location>
</feature>
<name>A0A2V5GRK4_ASPV1</name>
<organism evidence="2 3">
    <name type="scientific">Aspergillus violaceofuscus (strain CBS 115571)</name>
    <dbReference type="NCBI Taxonomy" id="1450538"/>
    <lineage>
        <taxon>Eukaryota</taxon>
        <taxon>Fungi</taxon>
        <taxon>Dikarya</taxon>
        <taxon>Ascomycota</taxon>
        <taxon>Pezizomycotina</taxon>
        <taxon>Eurotiomycetes</taxon>
        <taxon>Eurotiomycetidae</taxon>
        <taxon>Eurotiales</taxon>
        <taxon>Aspergillaceae</taxon>
        <taxon>Aspergillus</taxon>
    </lineage>
</organism>
<feature type="compositionally biased region" description="Low complexity" evidence="1">
    <location>
        <begin position="197"/>
        <end position="206"/>
    </location>
</feature>
<accession>A0A2V5GRK4</accession>
<dbReference type="EMBL" id="KZ825229">
    <property type="protein sequence ID" value="PYI13819.1"/>
    <property type="molecule type" value="Genomic_DNA"/>
</dbReference>
<protein>
    <submittedName>
        <fullName evidence="2">Uncharacterized protein</fullName>
    </submittedName>
</protein>
<gene>
    <name evidence="2" type="ORF">BO99DRAFT_447349</name>
</gene>
<reference evidence="2 3" key="1">
    <citation type="submission" date="2018-02" db="EMBL/GenBank/DDBJ databases">
        <title>The genomes of Aspergillus section Nigri reveals drivers in fungal speciation.</title>
        <authorList>
            <consortium name="DOE Joint Genome Institute"/>
            <person name="Vesth T.C."/>
            <person name="Nybo J."/>
            <person name="Theobald S."/>
            <person name="Brandl J."/>
            <person name="Frisvad J.C."/>
            <person name="Nielsen K.F."/>
            <person name="Lyhne E.K."/>
            <person name="Kogle M.E."/>
            <person name="Kuo A."/>
            <person name="Riley R."/>
            <person name="Clum A."/>
            <person name="Nolan M."/>
            <person name="Lipzen A."/>
            <person name="Salamov A."/>
            <person name="Henrissat B."/>
            <person name="Wiebenga A."/>
            <person name="De vries R.P."/>
            <person name="Grigoriev I.V."/>
            <person name="Mortensen U.H."/>
            <person name="Andersen M.R."/>
            <person name="Baker S.E."/>
        </authorList>
    </citation>
    <scope>NUCLEOTIDE SEQUENCE [LARGE SCALE GENOMIC DNA]</scope>
    <source>
        <strain evidence="2 3">CBS 115571</strain>
    </source>
</reference>
<evidence type="ECO:0000313" key="3">
    <source>
        <dbReference type="Proteomes" id="UP000249829"/>
    </source>
</evidence>
<sequence>MALLPSISLLPANLQSPICFPMHAISKALRMALSHHGPLHPTHHRIRVLPTLYQPALTTSPQTRRHTHNPRAFSNLDLDLDPKSKYHRLRLREPEDLVTGFETLLHLLRNPAAAQHGLRKDPEPSNETRALPEADVRNLETAIAQAGFTEGDEPQKLPKILLQDPAGRKMSVTRHFSSFRHALTPSTNRLSPRNSNPWPSTTWASTTPPAPAFSLVPLLRRTTAQAVSPHLPNLRKITFLPDHDSPENAGVHYIPESYFHRIDLVRRLPALKSVAVTLATWNIEAGTPPPPRSANYEEDPLHALADARGGPVLPHRRRQGFAWSLDDRDSDEEYKEAWAEERAALDVRLELPPHDISLMDFPELRRLGAGPHALCFLVLRVYGRGEEEEEEEEEEGRVAGFGC</sequence>
<keyword evidence="3" id="KW-1185">Reference proteome</keyword>
<evidence type="ECO:0000256" key="1">
    <source>
        <dbReference type="SAM" id="MobiDB-lite"/>
    </source>
</evidence>
<dbReference type="STRING" id="1450538.A0A2V5GRK4"/>
<proteinExistence type="predicted"/>
<feature type="compositionally biased region" description="Polar residues" evidence="1">
    <location>
        <begin position="184"/>
        <end position="196"/>
    </location>
</feature>
<dbReference type="Proteomes" id="UP000249829">
    <property type="component" value="Unassembled WGS sequence"/>
</dbReference>